<sequence length="71" mass="8441">MLRKKLIMNNIKIKNTEYLRPSRTIETILVSNKDLSNIFYVYNYEGVSYRVFKSYPNLISCSHEKLESDCD</sequence>
<proteinExistence type="predicted"/>
<dbReference type="EMBL" id="BMEO01000002">
    <property type="protein sequence ID" value="GGF86245.1"/>
    <property type="molecule type" value="Genomic_DNA"/>
</dbReference>
<reference evidence="1" key="2">
    <citation type="submission" date="2020-09" db="EMBL/GenBank/DDBJ databases">
        <authorList>
            <person name="Sun Q."/>
            <person name="Zhou Y."/>
        </authorList>
    </citation>
    <scope>NUCLEOTIDE SEQUENCE</scope>
    <source>
        <strain evidence="1">CGMCC 1.12181</strain>
    </source>
</reference>
<keyword evidence="2" id="KW-1185">Reference proteome</keyword>
<protein>
    <submittedName>
        <fullName evidence="1">Uncharacterized protein</fullName>
    </submittedName>
</protein>
<dbReference type="AlphaFoldDB" id="A0A917CH32"/>
<evidence type="ECO:0000313" key="2">
    <source>
        <dbReference type="Proteomes" id="UP000605253"/>
    </source>
</evidence>
<comment type="caution">
    <text evidence="1">The sequence shown here is derived from an EMBL/GenBank/DDBJ whole genome shotgun (WGS) entry which is preliminary data.</text>
</comment>
<reference evidence="1" key="1">
    <citation type="journal article" date="2014" name="Int. J. Syst. Evol. Microbiol.">
        <title>Complete genome sequence of Corynebacterium casei LMG S-19264T (=DSM 44701T), isolated from a smear-ripened cheese.</title>
        <authorList>
            <consortium name="US DOE Joint Genome Institute (JGI-PGF)"/>
            <person name="Walter F."/>
            <person name="Albersmeier A."/>
            <person name="Kalinowski J."/>
            <person name="Ruckert C."/>
        </authorList>
    </citation>
    <scope>NUCLEOTIDE SEQUENCE</scope>
    <source>
        <strain evidence="1">CGMCC 1.12181</strain>
    </source>
</reference>
<organism evidence="1 2">
    <name type="scientific">Marinicella pacifica</name>
    <dbReference type="NCBI Taxonomy" id="1171543"/>
    <lineage>
        <taxon>Bacteria</taxon>
        <taxon>Pseudomonadati</taxon>
        <taxon>Pseudomonadota</taxon>
        <taxon>Gammaproteobacteria</taxon>
        <taxon>Lysobacterales</taxon>
        <taxon>Marinicellaceae</taxon>
        <taxon>Marinicella</taxon>
    </lineage>
</organism>
<accession>A0A917CH32</accession>
<evidence type="ECO:0000313" key="1">
    <source>
        <dbReference type="EMBL" id="GGF86245.1"/>
    </source>
</evidence>
<dbReference type="Proteomes" id="UP000605253">
    <property type="component" value="Unassembled WGS sequence"/>
</dbReference>
<gene>
    <name evidence="1" type="ORF">GCM10011365_04090</name>
</gene>
<name>A0A917CH32_9GAMM</name>